<sequence>MSWLSNKQSGKAYGSMVIYVTKGSDARRLLDGHYFDLAGESAITNVFEPRKGPVRCYNCQNIGHKSFQCKYAQVCGRCAMPGITTETAKRQNRSACLAVDRMNRSAEIVGCGTHVAMSKTLSILQLNVGKREPVQQSLMNDVELKDYGVLAVSEPYARLVDGRVVTSPMWHSNWTKMIPTQQHDGPWPIRSMLWVRSDIEAEQLPIPSADLTAAVLRLPERDVLVVSVYVQARSAEMLVSAVGALHE</sequence>
<dbReference type="Gene3D" id="3.60.10.10">
    <property type="entry name" value="Endonuclease/exonuclease/phosphatase"/>
    <property type="match status" value="1"/>
</dbReference>
<keyword evidence="2" id="KW-0548">Nucleotidyltransferase</keyword>
<comment type="caution">
    <text evidence="2">The sequence shown here is derived from an EMBL/GenBank/DDBJ whole genome shotgun (WGS) entry which is preliminary data.</text>
</comment>
<reference evidence="2" key="1">
    <citation type="submission" date="2023-01" db="EMBL/GenBank/DDBJ databases">
        <title>The growth and conidiation of Purpureocillium lavendulum are regulated by nitrogen source and histone H3K14 acetylation.</title>
        <authorList>
            <person name="Tang P."/>
            <person name="Han J."/>
            <person name="Zhang C."/>
            <person name="Tang P."/>
            <person name="Qi F."/>
            <person name="Zhang K."/>
            <person name="Liang L."/>
        </authorList>
    </citation>
    <scope>NUCLEOTIDE SEQUENCE</scope>
    <source>
        <strain evidence="2">YMF1.00683</strain>
    </source>
</reference>
<organism evidence="2 3">
    <name type="scientific">Purpureocillium lavendulum</name>
    <dbReference type="NCBI Taxonomy" id="1247861"/>
    <lineage>
        <taxon>Eukaryota</taxon>
        <taxon>Fungi</taxon>
        <taxon>Dikarya</taxon>
        <taxon>Ascomycota</taxon>
        <taxon>Pezizomycotina</taxon>
        <taxon>Sordariomycetes</taxon>
        <taxon>Hypocreomycetidae</taxon>
        <taxon>Hypocreales</taxon>
        <taxon>Ophiocordycipitaceae</taxon>
        <taxon>Purpureocillium</taxon>
    </lineage>
</organism>
<dbReference type="Proteomes" id="UP001163105">
    <property type="component" value="Unassembled WGS sequence"/>
</dbReference>
<keyword evidence="3" id="KW-1185">Reference proteome</keyword>
<evidence type="ECO:0000313" key="2">
    <source>
        <dbReference type="EMBL" id="KAJ6436626.1"/>
    </source>
</evidence>
<evidence type="ECO:0000313" key="3">
    <source>
        <dbReference type="Proteomes" id="UP001163105"/>
    </source>
</evidence>
<dbReference type="GO" id="GO:0003964">
    <property type="term" value="F:RNA-directed DNA polymerase activity"/>
    <property type="evidence" value="ECO:0007669"/>
    <property type="project" value="UniProtKB-KW"/>
</dbReference>
<gene>
    <name evidence="2" type="ORF">O9K51_10873</name>
</gene>
<keyword evidence="2" id="KW-0808">Transferase</keyword>
<evidence type="ECO:0000259" key="1">
    <source>
        <dbReference type="Pfam" id="PF00098"/>
    </source>
</evidence>
<protein>
    <submittedName>
        <fullName evidence="2">Reverse transcriptase</fullName>
    </submittedName>
</protein>
<dbReference type="InterPro" id="IPR036875">
    <property type="entry name" value="Znf_CCHC_sf"/>
</dbReference>
<feature type="domain" description="CCHC-type" evidence="1">
    <location>
        <begin position="55"/>
        <end position="70"/>
    </location>
</feature>
<dbReference type="InterPro" id="IPR036691">
    <property type="entry name" value="Endo/exonu/phosph_ase_sf"/>
</dbReference>
<dbReference type="SUPFAM" id="SSF57756">
    <property type="entry name" value="Retrovirus zinc finger-like domains"/>
    <property type="match status" value="1"/>
</dbReference>
<dbReference type="GO" id="GO:0003676">
    <property type="term" value="F:nucleic acid binding"/>
    <property type="evidence" value="ECO:0007669"/>
    <property type="project" value="InterPro"/>
</dbReference>
<name>A0AB34FD93_9HYPO</name>
<keyword evidence="2" id="KW-0695">RNA-directed DNA polymerase</keyword>
<dbReference type="Pfam" id="PF00098">
    <property type="entry name" value="zf-CCHC"/>
    <property type="match status" value="1"/>
</dbReference>
<proteinExistence type="predicted"/>
<dbReference type="EMBL" id="JAQHRD010000019">
    <property type="protein sequence ID" value="KAJ6436626.1"/>
    <property type="molecule type" value="Genomic_DNA"/>
</dbReference>
<dbReference type="InterPro" id="IPR001878">
    <property type="entry name" value="Znf_CCHC"/>
</dbReference>
<dbReference type="SUPFAM" id="SSF56219">
    <property type="entry name" value="DNase I-like"/>
    <property type="match status" value="1"/>
</dbReference>
<accession>A0AB34FD93</accession>
<dbReference type="GO" id="GO:0008270">
    <property type="term" value="F:zinc ion binding"/>
    <property type="evidence" value="ECO:0007669"/>
    <property type="project" value="InterPro"/>
</dbReference>
<dbReference type="AlphaFoldDB" id="A0AB34FD93"/>